<protein>
    <submittedName>
        <fullName evidence="1">Uncharacterized protein</fullName>
    </submittedName>
</protein>
<comment type="caution">
    <text evidence="1">The sequence shown here is derived from an EMBL/GenBank/DDBJ whole genome shotgun (WGS) entry which is preliminary data.</text>
</comment>
<sequence>MNYKYGHGTYPLIVLISYEIIPVFGKEKVMQIYLISFSDLALPLRSPCLWRRGGGAIFSNPTKTNLFSTPNHRYVFSLLQVSHIGDYFTSKAIYETEDEANGGEVEGPDLQKKIKKGDKINLHDLLFTKDRDYLVRYQDNQRVKAEHLAAKIISLLASPQRDYVISNKGDKVPIHTLEDKMLWNHNTVFTKKDGSEVPVSQLAGCTRIPQGIVEPMLASGKGSWRSAIVNLVAELKNVSVVSFSLSNQLM</sequence>
<name>A0AAD8MI21_9APIA</name>
<evidence type="ECO:0000313" key="1">
    <source>
        <dbReference type="EMBL" id="KAK1376785.1"/>
    </source>
</evidence>
<accession>A0AAD8MI21</accession>
<dbReference type="AlphaFoldDB" id="A0AAD8MI21"/>
<dbReference type="Proteomes" id="UP001237642">
    <property type="component" value="Unassembled WGS sequence"/>
</dbReference>
<evidence type="ECO:0000313" key="2">
    <source>
        <dbReference type="Proteomes" id="UP001237642"/>
    </source>
</evidence>
<reference evidence="1" key="2">
    <citation type="submission" date="2023-05" db="EMBL/GenBank/DDBJ databases">
        <authorList>
            <person name="Schelkunov M.I."/>
        </authorList>
    </citation>
    <scope>NUCLEOTIDE SEQUENCE</scope>
    <source>
        <strain evidence="1">Hsosn_3</strain>
        <tissue evidence="1">Leaf</tissue>
    </source>
</reference>
<gene>
    <name evidence="1" type="ORF">POM88_032978</name>
</gene>
<organism evidence="1 2">
    <name type="scientific">Heracleum sosnowskyi</name>
    <dbReference type="NCBI Taxonomy" id="360622"/>
    <lineage>
        <taxon>Eukaryota</taxon>
        <taxon>Viridiplantae</taxon>
        <taxon>Streptophyta</taxon>
        <taxon>Embryophyta</taxon>
        <taxon>Tracheophyta</taxon>
        <taxon>Spermatophyta</taxon>
        <taxon>Magnoliopsida</taxon>
        <taxon>eudicotyledons</taxon>
        <taxon>Gunneridae</taxon>
        <taxon>Pentapetalae</taxon>
        <taxon>asterids</taxon>
        <taxon>campanulids</taxon>
        <taxon>Apiales</taxon>
        <taxon>Apiaceae</taxon>
        <taxon>Apioideae</taxon>
        <taxon>apioid superclade</taxon>
        <taxon>Tordylieae</taxon>
        <taxon>Tordyliinae</taxon>
        <taxon>Heracleum</taxon>
    </lineage>
</organism>
<proteinExistence type="predicted"/>
<dbReference type="EMBL" id="JAUIZM010000007">
    <property type="protein sequence ID" value="KAK1376785.1"/>
    <property type="molecule type" value="Genomic_DNA"/>
</dbReference>
<reference evidence="1" key="1">
    <citation type="submission" date="2023-02" db="EMBL/GenBank/DDBJ databases">
        <title>Genome of toxic invasive species Heracleum sosnowskyi carries increased number of genes despite the absence of recent whole-genome duplications.</title>
        <authorList>
            <person name="Schelkunov M."/>
            <person name="Shtratnikova V."/>
            <person name="Makarenko M."/>
            <person name="Klepikova A."/>
            <person name="Omelchenko D."/>
            <person name="Novikova G."/>
            <person name="Obukhova E."/>
            <person name="Bogdanov V."/>
            <person name="Penin A."/>
            <person name="Logacheva M."/>
        </authorList>
    </citation>
    <scope>NUCLEOTIDE SEQUENCE</scope>
    <source>
        <strain evidence="1">Hsosn_3</strain>
        <tissue evidence="1">Leaf</tissue>
    </source>
</reference>
<keyword evidence="2" id="KW-1185">Reference proteome</keyword>